<dbReference type="AlphaFoldDB" id="A0A183UUW8"/>
<evidence type="ECO:0000313" key="3">
    <source>
        <dbReference type="WBParaSite" id="TCNE_0001228801-mRNA-1"/>
    </source>
</evidence>
<proteinExistence type="predicted"/>
<dbReference type="SUPFAM" id="SSF56672">
    <property type="entry name" value="DNA/RNA polymerases"/>
    <property type="match status" value="1"/>
</dbReference>
<keyword evidence="2" id="KW-1185">Reference proteome</keyword>
<dbReference type="Proteomes" id="UP000050794">
    <property type="component" value="Unassembled WGS sequence"/>
</dbReference>
<organism evidence="2 3">
    <name type="scientific">Toxocara canis</name>
    <name type="common">Canine roundworm</name>
    <dbReference type="NCBI Taxonomy" id="6265"/>
    <lineage>
        <taxon>Eukaryota</taxon>
        <taxon>Metazoa</taxon>
        <taxon>Ecdysozoa</taxon>
        <taxon>Nematoda</taxon>
        <taxon>Chromadorea</taxon>
        <taxon>Rhabditida</taxon>
        <taxon>Spirurina</taxon>
        <taxon>Ascaridomorpha</taxon>
        <taxon>Ascaridoidea</taxon>
        <taxon>Toxocaridae</taxon>
        <taxon>Toxocara</taxon>
    </lineage>
</organism>
<evidence type="ECO:0000313" key="2">
    <source>
        <dbReference type="Proteomes" id="UP000050794"/>
    </source>
</evidence>
<sequence>MLPTMLEKTDLVENNPPIKYASLLKDSFGYGLADSICYESSITACSDIGLKAKRCIPNFSIARVFAVITEYQPETGGSIYSTICAAVGVAYNEIIEQHLQEGIIEKAPNPAEGTIIHYLPHHGLIKPSEDSTKASDQVYRGPVLLPEHRFCHVSFRVVSSPFLLAALLETPLKGYPEEKAIDMNLYVDDIFVSAENSKEAGRMHKRIREIFNEASMNVREFASNEKRSAHEEEEGIIDELRSGAENVLDETETKVDVPAEHIQRVWT</sequence>
<accession>A0A183UUW8</accession>
<reference evidence="1 2" key="2">
    <citation type="submission" date="2018-11" db="EMBL/GenBank/DDBJ databases">
        <authorList>
            <consortium name="Pathogen Informatics"/>
        </authorList>
    </citation>
    <scope>NUCLEOTIDE SEQUENCE [LARGE SCALE GENOMIC DNA]</scope>
</reference>
<evidence type="ECO:0000313" key="1">
    <source>
        <dbReference type="EMBL" id="VDM43609.1"/>
    </source>
</evidence>
<gene>
    <name evidence="1" type="ORF">TCNE_LOCUS12288</name>
</gene>
<reference evidence="3" key="1">
    <citation type="submission" date="2016-06" db="UniProtKB">
        <authorList>
            <consortium name="WormBaseParasite"/>
        </authorList>
    </citation>
    <scope>IDENTIFICATION</scope>
</reference>
<name>A0A183UUW8_TOXCA</name>
<dbReference type="WBParaSite" id="TCNE_0001228801-mRNA-1">
    <property type="protein sequence ID" value="TCNE_0001228801-mRNA-1"/>
    <property type="gene ID" value="TCNE_0001228801"/>
</dbReference>
<dbReference type="InterPro" id="IPR043502">
    <property type="entry name" value="DNA/RNA_pol_sf"/>
</dbReference>
<protein>
    <submittedName>
        <fullName evidence="3">Reverse transcriptase domain-containing protein</fullName>
    </submittedName>
</protein>
<dbReference type="EMBL" id="UYWY01021193">
    <property type="protein sequence ID" value="VDM43609.1"/>
    <property type="molecule type" value="Genomic_DNA"/>
</dbReference>